<dbReference type="PANTHER" id="PTHR43479:SF11">
    <property type="entry name" value="ACREF_ENVCD OPERON REPRESSOR-RELATED"/>
    <property type="match status" value="1"/>
</dbReference>
<accession>A0ABT7ZHG0</accession>
<proteinExistence type="predicted"/>
<evidence type="ECO:0000256" key="2">
    <source>
        <dbReference type="ARBA" id="ARBA00023015"/>
    </source>
</evidence>
<dbReference type="Gene3D" id="1.10.357.10">
    <property type="entry name" value="Tetracycline Repressor, domain 2"/>
    <property type="match status" value="1"/>
</dbReference>
<dbReference type="InterPro" id="IPR050624">
    <property type="entry name" value="HTH-type_Tx_Regulator"/>
</dbReference>
<dbReference type="InterPro" id="IPR001647">
    <property type="entry name" value="HTH_TetR"/>
</dbReference>
<evidence type="ECO:0000256" key="5">
    <source>
        <dbReference type="PROSITE-ProRule" id="PRU00335"/>
    </source>
</evidence>
<keyword evidence="4" id="KW-0804">Transcription</keyword>
<organism evidence="7 8">
    <name type="scientific">Planococcus notacanthi</name>
    <dbReference type="NCBI Taxonomy" id="3035188"/>
    <lineage>
        <taxon>Bacteria</taxon>
        <taxon>Bacillati</taxon>
        <taxon>Bacillota</taxon>
        <taxon>Bacilli</taxon>
        <taxon>Bacillales</taxon>
        <taxon>Caryophanaceae</taxon>
        <taxon>Planococcus</taxon>
    </lineage>
</organism>
<dbReference type="SUPFAM" id="SSF48498">
    <property type="entry name" value="Tetracyclin repressor-like, C-terminal domain"/>
    <property type="match status" value="1"/>
</dbReference>
<dbReference type="Pfam" id="PF13977">
    <property type="entry name" value="TetR_C_6"/>
    <property type="match status" value="1"/>
</dbReference>
<dbReference type="Pfam" id="PF00440">
    <property type="entry name" value="TetR_N"/>
    <property type="match status" value="1"/>
</dbReference>
<evidence type="ECO:0000256" key="3">
    <source>
        <dbReference type="ARBA" id="ARBA00023125"/>
    </source>
</evidence>
<dbReference type="Proteomes" id="UP001225873">
    <property type="component" value="Unassembled WGS sequence"/>
</dbReference>
<dbReference type="InterPro" id="IPR009057">
    <property type="entry name" value="Homeodomain-like_sf"/>
</dbReference>
<sequence length="199" mass="22922">MPKLIDPIERKQLIAQATWKIMLEQGRESASVRKIAKEAGLSLGAMRYYFSTQEELMLYAEALVYERLTDAAASIFQEELPPLEKIINVLLTFLPTDSELETEAKVRLIFKVHAHHKQAAYNEQQDGALQAIKNIMSNLILLNMLKKDLNVPYETDRLIYLLDGMVLDAMVRPDQTSRERQQEMVIYHLNSICKEDINL</sequence>
<comment type="caution">
    <text evidence="7">The sequence shown here is derived from an EMBL/GenBank/DDBJ whole genome shotgun (WGS) entry which is preliminary data.</text>
</comment>
<dbReference type="PANTHER" id="PTHR43479">
    <property type="entry name" value="ACREF/ENVCD OPERON REPRESSOR-RELATED"/>
    <property type="match status" value="1"/>
</dbReference>
<evidence type="ECO:0000313" key="8">
    <source>
        <dbReference type="Proteomes" id="UP001225873"/>
    </source>
</evidence>
<keyword evidence="1" id="KW-0678">Repressor</keyword>
<evidence type="ECO:0000256" key="1">
    <source>
        <dbReference type="ARBA" id="ARBA00022491"/>
    </source>
</evidence>
<evidence type="ECO:0000256" key="4">
    <source>
        <dbReference type="ARBA" id="ARBA00023163"/>
    </source>
</evidence>
<protein>
    <submittedName>
        <fullName evidence="7">TetR family transcriptional regulator C-terminal domain-containing protein</fullName>
    </submittedName>
</protein>
<reference evidence="7 8" key="1">
    <citation type="submission" date="2023-03" db="EMBL/GenBank/DDBJ databases">
        <authorList>
            <person name="Uniacke-Lowe S."/>
            <person name="Ross P."/>
            <person name="Hill C."/>
        </authorList>
    </citation>
    <scope>NUCLEOTIDE SEQUENCE [LARGE SCALE GENOMIC DNA]</scope>
    <source>
        <strain evidence="7 8">APC 4016</strain>
    </source>
</reference>
<name>A0ABT7ZHG0_9BACL</name>
<keyword evidence="8" id="KW-1185">Reference proteome</keyword>
<feature type="DNA-binding region" description="H-T-H motif" evidence="5">
    <location>
        <begin position="31"/>
        <end position="50"/>
    </location>
</feature>
<feature type="domain" description="HTH tetR-type" evidence="6">
    <location>
        <begin position="8"/>
        <end position="68"/>
    </location>
</feature>
<evidence type="ECO:0000313" key="7">
    <source>
        <dbReference type="EMBL" id="MDN3426551.1"/>
    </source>
</evidence>
<dbReference type="InterPro" id="IPR039538">
    <property type="entry name" value="BetI_C"/>
</dbReference>
<keyword evidence="2" id="KW-0805">Transcription regulation</keyword>
<evidence type="ECO:0000259" key="6">
    <source>
        <dbReference type="PROSITE" id="PS50977"/>
    </source>
</evidence>
<dbReference type="SUPFAM" id="SSF46689">
    <property type="entry name" value="Homeodomain-like"/>
    <property type="match status" value="1"/>
</dbReference>
<dbReference type="RefSeq" id="WP_290184718.1">
    <property type="nucleotide sequence ID" value="NZ_JASDCQ010000001.1"/>
</dbReference>
<dbReference type="InterPro" id="IPR036271">
    <property type="entry name" value="Tet_transcr_reg_TetR-rel_C_sf"/>
</dbReference>
<keyword evidence="3 5" id="KW-0238">DNA-binding</keyword>
<dbReference type="PROSITE" id="PS50977">
    <property type="entry name" value="HTH_TETR_2"/>
    <property type="match status" value="1"/>
</dbReference>
<dbReference type="EMBL" id="JASDCQ010000001">
    <property type="protein sequence ID" value="MDN3426551.1"/>
    <property type="molecule type" value="Genomic_DNA"/>
</dbReference>
<gene>
    <name evidence="7" type="ORF">QMA01_04525</name>
</gene>